<organism evidence="3 4">
    <name type="scientific">Candidatus Nomurabacteria bacterium RIFCSPHIGHO2_02_FULL_42_24</name>
    <dbReference type="NCBI Taxonomy" id="1801757"/>
    <lineage>
        <taxon>Bacteria</taxon>
        <taxon>Candidatus Nomuraibacteriota</taxon>
    </lineage>
</organism>
<dbReference type="AlphaFoldDB" id="A0A1F6WK50"/>
<proteinExistence type="predicted"/>
<keyword evidence="1" id="KW-0472">Membrane</keyword>
<keyword evidence="1" id="KW-0812">Transmembrane</keyword>
<reference evidence="3 4" key="1">
    <citation type="journal article" date="2016" name="Nat. Commun.">
        <title>Thousands of microbial genomes shed light on interconnected biogeochemical processes in an aquifer system.</title>
        <authorList>
            <person name="Anantharaman K."/>
            <person name="Brown C.T."/>
            <person name="Hug L.A."/>
            <person name="Sharon I."/>
            <person name="Castelle C.J."/>
            <person name="Probst A.J."/>
            <person name="Thomas B.C."/>
            <person name="Singh A."/>
            <person name="Wilkins M.J."/>
            <person name="Karaoz U."/>
            <person name="Brodie E.L."/>
            <person name="Williams K.H."/>
            <person name="Hubbard S.S."/>
            <person name="Banfield J.F."/>
        </authorList>
    </citation>
    <scope>NUCLEOTIDE SEQUENCE [LARGE SCALE GENOMIC DNA]</scope>
</reference>
<dbReference type="Pfam" id="PF26449">
    <property type="entry name" value="DUF8128"/>
    <property type="match status" value="1"/>
</dbReference>
<evidence type="ECO:0000313" key="3">
    <source>
        <dbReference type="EMBL" id="OGI82176.1"/>
    </source>
</evidence>
<evidence type="ECO:0000259" key="2">
    <source>
        <dbReference type="Pfam" id="PF26449"/>
    </source>
</evidence>
<dbReference type="EMBL" id="MFUH01000010">
    <property type="protein sequence ID" value="OGI82176.1"/>
    <property type="molecule type" value="Genomic_DNA"/>
</dbReference>
<feature type="transmembrane region" description="Helical" evidence="1">
    <location>
        <begin position="6"/>
        <end position="30"/>
    </location>
</feature>
<evidence type="ECO:0000256" key="1">
    <source>
        <dbReference type="SAM" id="Phobius"/>
    </source>
</evidence>
<dbReference type="Proteomes" id="UP000179880">
    <property type="component" value="Unassembled WGS sequence"/>
</dbReference>
<gene>
    <name evidence="3" type="ORF">A3B93_01395</name>
</gene>
<feature type="domain" description="DUF8128" evidence="2">
    <location>
        <begin position="99"/>
        <end position="412"/>
    </location>
</feature>
<evidence type="ECO:0000313" key="4">
    <source>
        <dbReference type="Proteomes" id="UP000179880"/>
    </source>
</evidence>
<accession>A0A1F6WK50</accession>
<protein>
    <recommendedName>
        <fullName evidence="2">DUF8128 domain-containing protein</fullName>
    </recommendedName>
</protein>
<sequence>MSISGIAVLINILSFLWHYIVPLLAVILLVRLAFKMWYHYVSEDFITGLDWVLLEMKVPREVSKTPLAMELFFTNALYQKGYKGIWETWWQGAVRLWFSLEMVSIGGQVHFFIRTPSRIKNLVESQLYAQFPGAEIDEVKDYPPEILNPKTGPWNAWGCEYTLEKEESIPIRTYVDYGLDKADVEEQYKVDPLTPTIEFLGSLEPGEQVWIQILVRIADREYHKRGAWFGHIDWIERAYEFMEEIMKPYTRYHVGLAKGHEGEIAQEVRLPDHLRDNIESIKRKISKPGFDCGIRTVYIAKKNVFTKTRYRDMRLIFRQFSNPDNNSFKRISSTQFDYPWADPLGVSDKVIRARIVERYRMRMMFYPKLRYSFKYPFPINFFFPSHEPHPFIMNSEELATIFHFPGRVSETPTFERIESRTSKPPFNLPT</sequence>
<keyword evidence="1" id="KW-1133">Transmembrane helix</keyword>
<dbReference type="InterPro" id="IPR058441">
    <property type="entry name" value="DUF8128"/>
</dbReference>
<name>A0A1F6WK50_9BACT</name>
<comment type="caution">
    <text evidence="3">The sequence shown here is derived from an EMBL/GenBank/DDBJ whole genome shotgun (WGS) entry which is preliminary data.</text>
</comment>